<accession>A0A4R6BCV3</accession>
<organism evidence="1 2">
    <name type="scientific">Macrococcus brunensis</name>
    <dbReference type="NCBI Taxonomy" id="198483"/>
    <lineage>
        <taxon>Bacteria</taxon>
        <taxon>Bacillati</taxon>
        <taxon>Bacillota</taxon>
        <taxon>Bacilli</taxon>
        <taxon>Bacillales</taxon>
        <taxon>Staphylococcaceae</taxon>
        <taxon>Macrococcus</taxon>
    </lineage>
</organism>
<protein>
    <submittedName>
        <fullName evidence="1">Phage portal protein</fullName>
    </submittedName>
</protein>
<comment type="caution">
    <text evidence="1">The sequence shown here is derived from an EMBL/GenBank/DDBJ whole genome shotgun (WGS) entry which is preliminary data.</text>
</comment>
<dbReference type="RefSeq" id="WP_133432218.1">
    <property type="nucleotide sequence ID" value="NZ_SCWA01000012.1"/>
</dbReference>
<dbReference type="AlphaFoldDB" id="A0A4R6BCV3"/>
<dbReference type="InterPro" id="IPR006427">
    <property type="entry name" value="Portal_HK97"/>
</dbReference>
<proteinExistence type="predicted"/>
<dbReference type="EMBL" id="SCWA01000012">
    <property type="protein sequence ID" value="TDL96690.1"/>
    <property type="molecule type" value="Genomic_DNA"/>
</dbReference>
<name>A0A4R6BCV3_9STAP</name>
<keyword evidence="2" id="KW-1185">Reference proteome</keyword>
<dbReference type="NCBIfam" id="TIGR01537">
    <property type="entry name" value="portal_HK97"/>
    <property type="match status" value="1"/>
</dbReference>
<sequence length="382" mass="43566">MGILDIFALRARSEEASYILDLDLVQDPSARSYLKRMALQTSIEYLARAIAQTRFIVKGTNKTEQDALSYKLNVRPNTDQSAANFWHEVMTKLIYDGEVLIIQTDTKDLVVATDFQRDEMALYDDTFSDVYVKDFKYERVFKMSDVIYMKYANQKLERFVDGLFADYGEMFGRMIDRHLLNNQIRGTVSMPLKGSTYTKEQMAKMNEFVKRLYNSFDKPVAIVPEAAGIEYKDIPYGGSNQEFKELSEMKKSVTEDVARMIGIPPVLISGEMADLENAMTSFNKYCLGYFLKLINDEMNAKFFEPDEYLNGAKIKMIGINKKDPLELATAVDKLRASGTFTGNQIREMLGEEAVDNVELDKYVITKNYQSVETAALEGGDNK</sequence>
<dbReference type="Pfam" id="PF04860">
    <property type="entry name" value="Phage_portal"/>
    <property type="match status" value="1"/>
</dbReference>
<dbReference type="OrthoDB" id="395750at2"/>
<dbReference type="InterPro" id="IPR006944">
    <property type="entry name" value="Phage/GTA_portal"/>
</dbReference>
<dbReference type="Proteomes" id="UP000295310">
    <property type="component" value="Unassembled WGS sequence"/>
</dbReference>
<evidence type="ECO:0000313" key="1">
    <source>
        <dbReference type="EMBL" id="TDL96690.1"/>
    </source>
</evidence>
<reference evidence="1 2" key="1">
    <citation type="submission" date="2019-01" db="EMBL/GenBank/DDBJ databases">
        <title>Draft genome sequences of the type strains of six Macrococcus species.</title>
        <authorList>
            <person name="Mazhar S."/>
            <person name="Altermann E."/>
            <person name="Hill C."/>
            <person name="Mcauliffe O."/>
        </authorList>
    </citation>
    <scope>NUCLEOTIDE SEQUENCE [LARGE SCALE GENOMIC DNA]</scope>
    <source>
        <strain evidence="1 2">CCM4811</strain>
    </source>
</reference>
<gene>
    <name evidence="1" type="ORF">ERX27_07495</name>
</gene>
<evidence type="ECO:0000313" key="2">
    <source>
        <dbReference type="Proteomes" id="UP000295310"/>
    </source>
</evidence>